<dbReference type="AlphaFoldDB" id="A0A1F7XI11"/>
<organism evidence="2 3">
    <name type="scientific">Candidatus Woesebacteria bacterium RBG_16_39_8b</name>
    <dbReference type="NCBI Taxonomy" id="1802482"/>
    <lineage>
        <taxon>Bacteria</taxon>
        <taxon>Candidatus Woeseibacteriota</taxon>
    </lineage>
</organism>
<reference evidence="2 3" key="1">
    <citation type="journal article" date="2016" name="Nat. Commun.">
        <title>Thousands of microbial genomes shed light on interconnected biogeochemical processes in an aquifer system.</title>
        <authorList>
            <person name="Anantharaman K."/>
            <person name="Brown C.T."/>
            <person name="Hug L.A."/>
            <person name="Sharon I."/>
            <person name="Castelle C.J."/>
            <person name="Probst A.J."/>
            <person name="Thomas B.C."/>
            <person name="Singh A."/>
            <person name="Wilkins M.J."/>
            <person name="Karaoz U."/>
            <person name="Brodie E.L."/>
            <person name="Williams K.H."/>
            <person name="Hubbard S.S."/>
            <person name="Banfield J.F."/>
        </authorList>
    </citation>
    <scope>NUCLEOTIDE SEQUENCE [LARGE SCALE GENOMIC DNA]</scope>
</reference>
<dbReference type="Proteomes" id="UP000179013">
    <property type="component" value="Unassembled WGS sequence"/>
</dbReference>
<name>A0A1F7XI11_9BACT</name>
<protein>
    <submittedName>
        <fullName evidence="2">Uncharacterized protein</fullName>
    </submittedName>
</protein>
<feature type="region of interest" description="Disordered" evidence="1">
    <location>
        <begin position="1"/>
        <end position="28"/>
    </location>
</feature>
<accession>A0A1F7XI11</accession>
<evidence type="ECO:0000256" key="1">
    <source>
        <dbReference type="SAM" id="MobiDB-lite"/>
    </source>
</evidence>
<proteinExistence type="predicted"/>
<sequence>MNNENRNRDRMFGEGGSKAERAMQQARAAAKLLHNEAELEAKQGFGDWPGSTGPQHRAISEAYKKATERIETAISDLAQEVEDVGSSRLSPK</sequence>
<gene>
    <name evidence="2" type="ORF">A2V80_03185</name>
</gene>
<comment type="caution">
    <text evidence="2">The sequence shown here is derived from an EMBL/GenBank/DDBJ whole genome shotgun (WGS) entry which is preliminary data.</text>
</comment>
<feature type="compositionally biased region" description="Basic and acidic residues" evidence="1">
    <location>
        <begin position="1"/>
        <end position="21"/>
    </location>
</feature>
<evidence type="ECO:0000313" key="2">
    <source>
        <dbReference type="EMBL" id="OGM14409.1"/>
    </source>
</evidence>
<evidence type="ECO:0000313" key="3">
    <source>
        <dbReference type="Proteomes" id="UP000179013"/>
    </source>
</evidence>
<dbReference type="EMBL" id="MGFU01000005">
    <property type="protein sequence ID" value="OGM14409.1"/>
    <property type="molecule type" value="Genomic_DNA"/>
</dbReference>